<proteinExistence type="inferred from homology"/>
<dbReference type="GO" id="GO:0008270">
    <property type="term" value="F:zinc ion binding"/>
    <property type="evidence" value="ECO:0007669"/>
    <property type="project" value="UniProtKB-KW"/>
</dbReference>
<feature type="domain" description="Polycomb protein SUZ12-like zinc finger" evidence="8">
    <location>
        <begin position="310"/>
        <end position="376"/>
    </location>
</feature>
<dbReference type="Pfam" id="PF24663">
    <property type="entry name" value="DUF7651"/>
    <property type="match status" value="1"/>
</dbReference>
<dbReference type="CDD" id="cd21553">
    <property type="entry name" value="VEFS-box_EMF2-like"/>
    <property type="match status" value="1"/>
</dbReference>
<dbReference type="PANTHER" id="PTHR22597:SF22">
    <property type="entry name" value="POLYCOMB GROUP PROTEIN EMBRYONIC FLOWER 2-RELATED"/>
    <property type="match status" value="1"/>
</dbReference>
<keyword evidence="5" id="KW-0805">Transcription regulation</keyword>
<dbReference type="GO" id="GO:0031490">
    <property type="term" value="F:chromatin DNA binding"/>
    <property type="evidence" value="ECO:0007669"/>
    <property type="project" value="TreeGrafter"/>
</dbReference>
<evidence type="ECO:0000256" key="4">
    <source>
        <dbReference type="ARBA" id="ARBA00022833"/>
    </source>
</evidence>
<feature type="domain" description="Polycomb protein VEFS-Box" evidence="7">
    <location>
        <begin position="729"/>
        <end position="846"/>
    </location>
</feature>
<dbReference type="CDD" id="cd21749">
    <property type="entry name" value="ZnB-Zn_EMF2-like"/>
    <property type="match status" value="1"/>
</dbReference>
<evidence type="ECO:0000256" key="1">
    <source>
        <dbReference type="ARBA" id="ARBA00007416"/>
    </source>
</evidence>
<keyword evidence="11" id="KW-1185">Reference proteome</keyword>
<accession>A0AAV1A2J4</accession>
<dbReference type="Proteomes" id="UP001157006">
    <property type="component" value="Chromosome 3"/>
</dbReference>
<evidence type="ECO:0000259" key="8">
    <source>
        <dbReference type="Pfam" id="PF23320"/>
    </source>
</evidence>
<protein>
    <recommendedName>
        <fullName evidence="12">Polycomb protein VEFS-Box domain-containing protein</fullName>
    </recommendedName>
</protein>
<keyword evidence="2" id="KW-0479">Metal-binding</keyword>
<evidence type="ECO:0000256" key="2">
    <source>
        <dbReference type="ARBA" id="ARBA00022723"/>
    </source>
</evidence>
<evidence type="ECO:0000256" key="3">
    <source>
        <dbReference type="ARBA" id="ARBA00022771"/>
    </source>
</evidence>
<name>A0AAV1A2J4_VICFA</name>
<dbReference type="InterPro" id="IPR056068">
    <property type="entry name" value="EMF2-like_DUF7651"/>
</dbReference>
<comment type="similarity">
    <text evidence="1">Belongs to the VEFS (VRN2-EMF2-FIS2-SU(Z)12) family.</text>
</comment>
<evidence type="ECO:0000259" key="9">
    <source>
        <dbReference type="Pfam" id="PF24663"/>
    </source>
</evidence>
<keyword evidence="4" id="KW-0862">Zinc</keyword>
<sequence>MTRMPGYPVADGELCNLTITDQQPSSLDACAQLSAEEKLAAEQSLSVFCKPVEFYNILHHRATESAAPLFLPRCFQYRIQARDNKRIRIAVFLSWSDEEIQNMFPFYVSLARRDPNNKDADYSTVYLLSQIVTIRGSSDVDGNRIITAEFKLCEVNKLAAEANSGSLFLLFFTTEGNSVSSSRVKESLGPLDPTSHESLGEKDCLYGKISFQSIYFAWKNSPNFRWGQPAQIKTTLDLLPCVLKYDFVNKGTTIAIQDLWNSEIVSISKSVEIRIIAEEIKAMEKFCNRRNALPSSSRSSSSRVIRLREGNVTFNYRYYNNKLQRTEVSENFSCPFCLIKWGSYKGLRCHLLASHDLFKFEFSASEDCLAVNVSLNFDIWRFELVGDGVDPKLQTFFLHGKRMTHISPENACFEVVQDVDSPTLANNADPPALANNADPPALALEADPPALAMDEDPPVLAMDEDPPVLAIDVDSPVLAMDVDSPILATDADSPILATDADPTILATDADPPVLATDEDPPVLAMDADSPVLATVADEPVLATVTDPPVLATGADPPVLAMDADPPVLAVGADPPVLAVDADPPVVAVVADPPVLAVDADPPVVAVVADPPVLAVDADQPVLAVDADQPVLAVDADPPLLARNADPPVLAMDADPLFSESETPLGDNEFLKKIDGSSATISGDENASIVSNPNPNRVPLISKHDHGTPAGLQIGNTRKLPVEHFDPQNIARLTKRQFYHSHKAQAMSLEEVLSNYDSEDDVDDEVADIEERVKLDLHPLSKEEKQFMLMWNSFIRKQRVRVDSHIRWACKAFSVLHGSEIVKSRELTWYWTMFRIKLYKLGLIDGKIVNDCSNILEQHVKHNSNPEIPVANINSIHFSPLKNKRNKKITQK</sequence>
<evidence type="ECO:0000313" key="11">
    <source>
        <dbReference type="Proteomes" id="UP001157006"/>
    </source>
</evidence>
<keyword evidence="6" id="KW-0804">Transcription</keyword>
<dbReference type="EMBL" id="OX451738">
    <property type="protein sequence ID" value="CAI8603888.1"/>
    <property type="molecule type" value="Genomic_DNA"/>
</dbReference>
<gene>
    <name evidence="10" type="ORF">VFH_III106960</name>
</gene>
<dbReference type="AlphaFoldDB" id="A0AAV1A2J4"/>
<evidence type="ECO:0000256" key="5">
    <source>
        <dbReference type="ARBA" id="ARBA00023015"/>
    </source>
</evidence>
<evidence type="ECO:0008006" key="12">
    <source>
        <dbReference type="Google" id="ProtNLM"/>
    </source>
</evidence>
<dbReference type="Pfam" id="PF09733">
    <property type="entry name" value="VEFS-Box"/>
    <property type="match status" value="1"/>
</dbReference>
<evidence type="ECO:0000259" key="7">
    <source>
        <dbReference type="Pfam" id="PF09733"/>
    </source>
</evidence>
<dbReference type="InterPro" id="IPR057540">
    <property type="entry name" value="Znf_SUZ12"/>
</dbReference>
<keyword evidence="3" id="KW-0863">Zinc-finger</keyword>
<dbReference type="Pfam" id="PF23320">
    <property type="entry name" value="Zn_SUZ12"/>
    <property type="match status" value="1"/>
</dbReference>
<dbReference type="PANTHER" id="PTHR22597">
    <property type="entry name" value="POLYCOMB GROUP PROTEIN"/>
    <property type="match status" value="1"/>
</dbReference>
<evidence type="ECO:0000256" key="6">
    <source>
        <dbReference type="ARBA" id="ARBA00023163"/>
    </source>
</evidence>
<feature type="domain" description="DUF7651" evidence="9">
    <location>
        <begin position="76"/>
        <end position="282"/>
    </location>
</feature>
<reference evidence="10 11" key="1">
    <citation type="submission" date="2023-01" db="EMBL/GenBank/DDBJ databases">
        <authorList>
            <person name="Kreplak J."/>
        </authorList>
    </citation>
    <scope>NUCLEOTIDE SEQUENCE [LARGE SCALE GENOMIC DNA]</scope>
</reference>
<dbReference type="InterPro" id="IPR019135">
    <property type="entry name" value="Polycomb_protein_VEFS-Box"/>
</dbReference>
<evidence type="ECO:0000313" key="10">
    <source>
        <dbReference type="EMBL" id="CAI8603888.1"/>
    </source>
</evidence>
<dbReference type="GO" id="GO:0005634">
    <property type="term" value="C:nucleus"/>
    <property type="evidence" value="ECO:0007669"/>
    <property type="project" value="UniProtKB-ARBA"/>
</dbReference>
<organism evidence="10 11">
    <name type="scientific">Vicia faba</name>
    <name type="common">Broad bean</name>
    <name type="synonym">Faba vulgaris</name>
    <dbReference type="NCBI Taxonomy" id="3906"/>
    <lineage>
        <taxon>Eukaryota</taxon>
        <taxon>Viridiplantae</taxon>
        <taxon>Streptophyta</taxon>
        <taxon>Embryophyta</taxon>
        <taxon>Tracheophyta</taxon>
        <taxon>Spermatophyta</taxon>
        <taxon>Magnoliopsida</taxon>
        <taxon>eudicotyledons</taxon>
        <taxon>Gunneridae</taxon>
        <taxon>Pentapetalae</taxon>
        <taxon>rosids</taxon>
        <taxon>fabids</taxon>
        <taxon>Fabales</taxon>
        <taxon>Fabaceae</taxon>
        <taxon>Papilionoideae</taxon>
        <taxon>50 kb inversion clade</taxon>
        <taxon>NPAAA clade</taxon>
        <taxon>Hologalegina</taxon>
        <taxon>IRL clade</taxon>
        <taxon>Fabeae</taxon>
        <taxon>Vicia</taxon>
    </lineage>
</organism>